<sequence>MSNNIIYIFDFDGVLCNSIDECLITSYNAFYHTELINLDDVPNQFKLYFYKYRYHVRPVNEYLLICKAYMDKKDLSFPIFNELKKRYEKEMDIFEKQFFLKRDFLKKKTDLWLS</sequence>
<feature type="non-terminal residue" evidence="1">
    <location>
        <position position="114"/>
    </location>
</feature>
<dbReference type="AlphaFoldDB" id="A0A383AEV7"/>
<proteinExistence type="predicted"/>
<gene>
    <name evidence="1" type="ORF">METZ01_LOCUS458579</name>
</gene>
<evidence type="ECO:0000313" key="1">
    <source>
        <dbReference type="EMBL" id="SVE05725.1"/>
    </source>
</evidence>
<accession>A0A383AEV7</accession>
<organism evidence="1">
    <name type="scientific">marine metagenome</name>
    <dbReference type="NCBI Taxonomy" id="408172"/>
    <lineage>
        <taxon>unclassified sequences</taxon>
        <taxon>metagenomes</taxon>
        <taxon>ecological metagenomes</taxon>
    </lineage>
</organism>
<reference evidence="1" key="1">
    <citation type="submission" date="2018-05" db="EMBL/GenBank/DDBJ databases">
        <authorList>
            <person name="Lanie J.A."/>
            <person name="Ng W.-L."/>
            <person name="Kazmierczak K.M."/>
            <person name="Andrzejewski T.M."/>
            <person name="Davidsen T.M."/>
            <person name="Wayne K.J."/>
            <person name="Tettelin H."/>
            <person name="Glass J.I."/>
            <person name="Rusch D."/>
            <person name="Podicherti R."/>
            <person name="Tsui H.-C.T."/>
            <person name="Winkler M.E."/>
        </authorList>
    </citation>
    <scope>NUCLEOTIDE SEQUENCE</scope>
</reference>
<protein>
    <submittedName>
        <fullName evidence="1">Uncharacterized protein</fullName>
    </submittedName>
</protein>
<name>A0A383AEV7_9ZZZZ</name>
<dbReference type="EMBL" id="UINC01191204">
    <property type="protein sequence ID" value="SVE05725.1"/>
    <property type="molecule type" value="Genomic_DNA"/>
</dbReference>